<organism evidence="1 2">
    <name type="scientific">Candidatus Collierbacteria bacterium CG17_big_fil_post_rev_8_21_14_2_50_45_7</name>
    <dbReference type="NCBI Taxonomy" id="1974536"/>
    <lineage>
        <taxon>Bacteria</taxon>
        <taxon>Candidatus Collieribacteriota</taxon>
    </lineage>
</organism>
<dbReference type="AlphaFoldDB" id="A0A2M7FMW9"/>
<proteinExistence type="predicted"/>
<evidence type="ECO:0000313" key="1">
    <source>
        <dbReference type="EMBL" id="PIW07316.1"/>
    </source>
</evidence>
<gene>
    <name evidence="1" type="ORF">COW38_02965</name>
</gene>
<dbReference type="Proteomes" id="UP000230556">
    <property type="component" value="Unassembled WGS sequence"/>
</dbReference>
<dbReference type="EMBL" id="PFFO01000126">
    <property type="protein sequence ID" value="PIW07316.1"/>
    <property type="molecule type" value="Genomic_DNA"/>
</dbReference>
<accession>A0A2M7FMW9</accession>
<evidence type="ECO:0000313" key="2">
    <source>
        <dbReference type="Proteomes" id="UP000230556"/>
    </source>
</evidence>
<name>A0A2M7FMW9_9BACT</name>
<sequence>MPFIVVANFKSNKSLAEAKTWLDSVAPSPNTVVAPAFVHLPLAMSYKP</sequence>
<feature type="non-terminal residue" evidence="1">
    <location>
        <position position="48"/>
    </location>
</feature>
<reference evidence="2" key="1">
    <citation type="submission" date="2017-09" db="EMBL/GenBank/DDBJ databases">
        <title>Depth-based differentiation of microbial function through sediment-hosted aquifers and enrichment of novel symbionts in the deep terrestrial subsurface.</title>
        <authorList>
            <person name="Probst A.J."/>
            <person name="Ladd B."/>
            <person name="Jarett J.K."/>
            <person name="Geller-Mcgrath D.E."/>
            <person name="Sieber C.M.K."/>
            <person name="Emerson J.B."/>
            <person name="Anantharaman K."/>
            <person name="Thomas B.C."/>
            <person name="Malmstrom R."/>
            <person name="Stieglmeier M."/>
            <person name="Klingl A."/>
            <person name="Woyke T."/>
            <person name="Ryan C.M."/>
            <person name="Banfield J.F."/>
        </authorList>
    </citation>
    <scope>NUCLEOTIDE SEQUENCE [LARGE SCALE GENOMIC DNA]</scope>
</reference>
<protein>
    <recommendedName>
        <fullName evidence="3">Triose-phosphate isomerase</fullName>
    </recommendedName>
</protein>
<comment type="caution">
    <text evidence="1">The sequence shown here is derived from an EMBL/GenBank/DDBJ whole genome shotgun (WGS) entry which is preliminary data.</text>
</comment>
<evidence type="ECO:0008006" key="3">
    <source>
        <dbReference type="Google" id="ProtNLM"/>
    </source>
</evidence>